<feature type="transmembrane region" description="Helical" evidence="5">
    <location>
        <begin position="191"/>
        <end position="210"/>
    </location>
</feature>
<feature type="transmembrane region" description="Helical" evidence="5">
    <location>
        <begin position="247"/>
        <end position="269"/>
    </location>
</feature>
<feature type="transmembrane region" description="Helical" evidence="5">
    <location>
        <begin position="166"/>
        <end position="184"/>
    </location>
</feature>
<evidence type="ECO:0000259" key="6">
    <source>
        <dbReference type="PROSITE" id="PS50801"/>
    </source>
</evidence>
<feature type="transmembrane region" description="Helical" evidence="5">
    <location>
        <begin position="46"/>
        <end position="62"/>
    </location>
</feature>
<sequence length="542" mass="58833">MKKYFNLFDFKQKIDYKTEILSGLTVALALVPEAIAFALIPGFSPLTGLYAAFILCLVTSILGGRPGMISGATGAVAVIFVGLILELKRTFPGIEPETILNYVFATVIIAGILQILAGVLRLGKFIRLVPHPVMFGFVNGLAIIIFMAQFPNFYQKGTDELLSGTPMYVMLGLTLLTMLIIWGFPKLTKAVPSSLLAIIVVSAIVIGFGVETLTVADTMRAGETIKGGFPPLSIPQLPLTWDTFKIIIPYAGIVAGVGLIESLLTLNIIDEITETRGSGNKECVAQGTANILSGFLSGMGGCAMIGQSLINTSSGARARLSGITAAIMLLVFIMFGSSLIEQLPMAALVGLMFMVAIGTFEWASFKTFRKMPHSDVIVMVLVTLITAITHNLAVAVLLGVIISALAYSWENAKRIRARKHTDENGVKHYEIYGPLFFGSTTLFAEKFNIQNDPNEVIIDFKESRVADMSGIEALNKITERYAKAGKKVHLRHLSKDCIRLLENADDIIDVNVLEDPTYKVVVDNPKTKDDTDSNNPFKVWGL</sequence>
<evidence type="ECO:0000256" key="4">
    <source>
        <dbReference type="ARBA" id="ARBA00023136"/>
    </source>
</evidence>
<feature type="transmembrane region" description="Helical" evidence="5">
    <location>
        <begin position="343"/>
        <end position="364"/>
    </location>
</feature>
<dbReference type="GO" id="GO:0016020">
    <property type="term" value="C:membrane"/>
    <property type="evidence" value="ECO:0007669"/>
    <property type="project" value="UniProtKB-SubCell"/>
</dbReference>
<feature type="transmembrane region" description="Helical" evidence="5">
    <location>
        <begin position="69"/>
        <end position="87"/>
    </location>
</feature>
<feature type="transmembrane region" description="Helical" evidence="5">
    <location>
        <begin position="99"/>
        <end position="120"/>
    </location>
</feature>
<keyword evidence="4 5" id="KW-0472">Membrane</keyword>
<protein>
    <submittedName>
        <fullName evidence="7">SulP family inorganic anion transporter</fullName>
    </submittedName>
</protein>
<reference evidence="7 8" key="1">
    <citation type="journal article" date="2006" name="Int. J. Syst. Evol. Microbiol.">
        <title>Costertonia aggregata gen. nov., sp. nov., a mesophilic marine bacterium of the family Flavobacteriaceae, isolated from a mature biofilm.</title>
        <authorList>
            <person name="Kwon K.K."/>
            <person name="Lee Y.K."/>
            <person name="Lee H.K."/>
        </authorList>
    </citation>
    <scope>NUCLEOTIDE SEQUENCE [LARGE SCALE GENOMIC DNA]</scope>
    <source>
        <strain evidence="7 8">KCCM 42265</strain>
    </source>
</reference>
<keyword evidence="3 5" id="KW-1133">Transmembrane helix</keyword>
<evidence type="ECO:0000256" key="1">
    <source>
        <dbReference type="ARBA" id="ARBA00004141"/>
    </source>
</evidence>
<accession>A0A7H9AQ20</accession>
<gene>
    <name evidence="7" type="ORF">HYG79_09320</name>
</gene>
<feature type="transmembrane region" description="Helical" evidence="5">
    <location>
        <begin position="132"/>
        <end position="154"/>
    </location>
</feature>
<dbReference type="AlphaFoldDB" id="A0A7H9AQ20"/>
<comment type="subcellular location">
    <subcellularLocation>
        <location evidence="1">Membrane</location>
        <topology evidence="1">Multi-pass membrane protein</topology>
    </subcellularLocation>
</comment>
<keyword evidence="2 5" id="KW-0812">Transmembrane</keyword>
<organism evidence="7 8">
    <name type="scientific">Costertonia aggregata</name>
    <dbReference type="NCBI Taxonomy" id="343403"/>
    <lineage>
        <taxon>Bacteria</taxon>
        <taxon>Pseudomonadati</taxon>
        <taxon>Bacteroidota</taxon>
        <taxon>Flavobacteriia</taxon>
        <taxon>Flavobacteriales</taxon>
        <taxon>Flavobacteriaceae</taxon>
        <taxon>Costertonia</taxon>
    </lineage>
</organism>
<dbReference type="PANTHER" id="PTHR43310">
    <property type="entry name" value="SULFATE TRANSPORTER YBAR-RELATED"/>
    <property type="match status" value="1"/>
</dbReference>
<dbReference type="Pfam" id="PF01740">
    <property type="entry name" value="STAS"/>
    <property type="match status" value="1"/>
</dbReference>
<dbReference type="RefSeq" id="WP_179241824.1">
    <property type="nucleotide sequence ID" value="NZ_CP058595.1"/>
</dbReference>
<name>A0A7H9AQ20_9FLAO</name>
<dbReference type="Proteomes" id="UP000509302">
    <property type="component" value="Chromosome"/>
</dbReference>
<dbReference type="InterPro" id="IPR002645">
    <property type="entry name" value="STAS_dom"/>
</dbReference>
<feature type="transmembrane region" description="Helical" evidence="5">
    <location>
        <begin position="376"/>
        <end position="409"/>
    </location>
</feature>
<evidence type="ECO:0000256" key="5">
    <source>
        <dbReference type="SAM" id="Phobius"/>
    </source>
</evidence>
<keyword evidence="8" id="KW-1185">Reference proteome</keyword>
<evidence type="ECO:0000313" key="8">
    <source>
        <dbReference type="Proteomes" id="UP000509302"/>
    </source>
</evidence>
<feature type="transmembrane region" description="Helical" evidence="5">
    <location>
        <begin position="316"/>
        <end position="336"/>
    </location>
</feature>
<dbReference type="KEGG" id="cagg:HYG79_09320"/>
<feature type="domain" description="STAS" evidence="6">
    <location>
        <begin position="416"/>
        <end position="502"/>
    </location>
</feature>
<dbReference type="PANTHER" id="PTHR43310:SF1">
    <property type="entry name" value="SULFATE TRANSPORTER YBAR-RELATED"/>
    <property type="match status" value="1"/>
</dbReference>
<dbReference type="InterPro" id="IPR036513">
    <property type="entry name" value="STAS_dom_sf"/>
</dbReference>
<proteinExistence type="predicted"/>
<feature type="transmembrane region" description="Helical" evidence="5">
    <location>
        <begin position="20"/>
        <end position="40"/>
    </location>
</feature>
<dbReference type="SUPFAM" id="SSF52091">
    <property type="entry name" value="SpoIIaa-like"/>
    <property type="match status" value="1"/>
</dbReference>
<feature type="transmembrane region" description="Helical" evidence="5">
    <location>
        <begin position="289"/>
        <end position="310"/>
    </location>
</feature>
<dbReference type="InterPro" id="IPR052706">
    <property type="entry name" value="Membrane-Transporter-like"/>
</dbReference>
<evidence type="ECO:0000313" key="7">
    <source>
        <dbReference type="EMBL" id="QLG45536.1"/>
    </source>
</evidence>
<dbReference type="PROSITE" id="PS50801">
    <property type="entry name" value="STAS"/>
    <property type="match status" value="1"/>
</dbReference>
<evidence type="ECO:0000256" key="3">
    <source>
        <dbReference type="ARBA" id="ARBA00022989"/>
    </source>
</evidence>
<dbReference type="Pfam" id="PF00916">
    <property type="entry name" value="Sulfate_transp"/>
    <property type="match status" value="1"/>
</dbReference>
<dbReference type="EMBL" id="CP058595">
    <property type="protein sequence ID" value="QLG45536.1"/>
    <property type="molecule type" value="Genomic_DNA"/>
</dbReference>
<dbReference type="CDD" id="cd07042">
    <property type="entry name" value="STAS_SulP_like_sulfate_transporter"/>
    <property type="match status" value="1"/>
</dbReference>
<evidence type="ECO:0000256" key="2">
    <source>
        <dbReference type="ARBA" id="ARBA00022692"/>
    </source>
</evidence>
<dbReference type="Gene3D" id="3.30.750.24">
    <property type="entry name" value="STAS domain"/>
    <property type="match status" value="1"/>
</dbReference>
<dbReference type="InterPro" id="IPR011547">
    <property type="entry name" value="SLC26A/SulP_dom"/>
</dbReference>